<dbReference type="AlphaFoldDB" id="A0A4R9K8W9"/>
<dbReference type="EMBL" id="RQGD01000010">
    <property type="protein sequence ID" value="TGL62147.1"/>
    <property type="molecule type" value="Genomic_DNA"/>
</dbReference>
<sequence length="318" mass="32798">MSLLPGNYNSNQNVTLTSGTSGATIYYTTDGTTPKTSVSGSTSMYSSAISVTVSQTIHAIAVKSGYANSTVGSATYTINGTGAYSVGGWVSGLQGMLSLQNTYNDDSLTLSGNGPFHFGKPLANGVSFTVTIPTTSGQSCRVDVDDGGVNKGGTLSGNYLTVSVVCDGDIIAASSKTNYTSTTVSGGYLVTDNDTGLIWKKCAQEMTDPSCTFVGGGLSWISHGISCYQLNNGTGYGGRKDWRLPTVNELASLMTSGNPSINTTYFGTPYGGAFFRAATTDGGNSVNAYGFATSGGSMYSNLIKSGFNNRWTDCVAGP</sequence>
<dbReference type="Pfam" id="PF07603">
    <property type="entry name" value="Lcl_C"/>
    <property type="match status" value="1"/>
</dbReference>
<protein>
    <submittedName>
        <fullName evidence="3">DUF1566 domain-containing protein</fullName>
    </submittedName>
</protein>
<name>A0A4R9K8W9_9LEPT</name>
<evidence type="ECO:0000313" key="3">
    <source>
        <dbReference type="EMBL" id="TGL62147.1"/>
    </source>
</evidence>
<dbReference type="InterPro" id="IPR059177">
    <property type="entry name" value="GH29D-like_dom"/>
</dbReference>
<dbReference type="Proteomes" id="UP000297693">
    <property type="component" value="Unassembled WGS sequence"/>
</dbReference>
<accession>A0A4R9K8W9</accession>
<dbReference type="OrthoDB" id="341917at2"/>
<feature type="domain" description="GH29D-like beta-sandwich" evidence="2">
    <location>
        <begin position="5"/>
        <end position="71"/>
    </location>
</feature>
<reference evidence="3" key="1">
    <citation type="journal article" date="2019" name="PLoS Negl. Trop. Dis.">
        <title>Revisiting the worldwide diversity of Leptospira species in the environment.</title>
        <authorList>
            <person name="Vincent A.T."/>
            <person name="Schiettekatte O."/>
            <person name="Bourhy P."/>
            <person name="Veyrier F.J."/>
            <person name="Picardeau M."/>
        </authorList>
    </citation>
    <scope>NUCLEOTIDE SEQUENCE [LARGE SCALE GENOMIC DNA]</scope>
    <source>
        <strain evidence="3">201702476</strain>
    </source>
</reference>
<dbReference type="PANTHER" id="PTHR35812:SF1">
    <property type="entry name" value="LIPOPROTEIN"/>
    <property type="match status" value="1"/>
</dbReference>
<evidence type="ECO:0000259" key="2">
    <source>
        <dbReference type="Pfam" id="PF13290"/>
    </source>
</evidence>
<comment type="caution">
    <text evidence="3">The sequence shown here is derived from an EMBL/GenBank/DDBJ whole genome shotgun (WGS) entry which is preliminary data.</text>
</comment>
<organism evidence="3 4">
    <name type="scientific">Leptospira ognonensis</name>
    <dbReference type="NCBI Taxonomy" id="2484945"/>
    <lineage>
        <taxon>Bacteria</taxon>
        <taxon>Pseudomonadati</taxon>
        <taxon>Spirochaetota</taxon>
        <taxon>Spirochaetia</taxon>
        <taxon>Leptospirales</taxon>
        <taxon>Leptospiraceae</taxon>
        <taxon>Leptospira</taxon>
    </lineage>
</organism>
<evidence type="ECO:0000313" key="4">
    <source>
        <dbReference type="Proteomes" id="UP000297693"/>
    </source>
</evidence>
<feature type="domain" description="Lcl C-terminal" evidence="1">
    <location>
        <begin position="189"/>
        <end position="302"/>
    </location>
</feature>
<proteinExistence type="predicted"/>
<evidence type="ECO:0000259" key="1">
    <source>
        <dbReference type="Pfam" id="PF07603"/>
    </source>
</evidence>
<dbReference type="RefSeq" id="WP_135621821.1">
    <property type="nucleotide sequence ID" value="NZ_RQGD01000010.1"/>
</dbReference>
<dbReference type="PANTHER" id="PTHR35812">
    <property type="entry name" value="LIPOPROTEIN"/>
    <property type="match status" value="1"/>
</dbReference>
<keyword evidence="4" id="KW-1185">Reference proteome</keyword>
<dbReference type="InterPro" id="IPR011460">
    <property type="entry name" value="Lcl_C"/>
</dbReference>
<dbReference type="Pfam" id="PF13290">
    <property type="entry name" value="CHB_HEX_C_1"/>
    <property type="match status" value="1"/>
</dbReference>
<gene>
    <name evidence="3" type="ORF">EHQ58_02780</name>
</gene>